<dbReference type="InterPro" id="IPR027417">
    <property type="entry name" value="P-loop_NTPase"/>
</dbReference>
<sequence>MLAECGAGDPESLFYARDMAGWAKGLDVPRQDDQTRWMEAICAAAVAKGRGDTPVFGLRQQASSFPALCGALGETYPDEAIDLTRLTRALGPLKFVYLRRDDKLRQAVSLCRAMSSGVWHVNHDGSDYERLPPSDPNALNVDEITMQVQILQGYDAAWNNWFAGQGITPLILHYETLAEDPIATLTQVLDFLGMPASASKRVTPPLKKLSDEATEAWVTRMQTAQIRS</sequence>
<feature type="domain" description="Sulphotransferase Stf0" evidence="1">
    <location>
        <begin position="5"/>
        <end position="222"/>
    </location>
</feature>
<name>A0A0J9E4N0_9RHOB</name>
<dbReference type="EMBL" id="LFTY01000002">
    <property type="protein sequence ID" value="KMW57745.1"/>
    <property type="molecule type" value="Genomic_DNA"/>
</dbReference>
<gene>
    <name evidence="2" type="ORF">AIOL_002712</name>
</gene>
<dbReference type="AlphaFoldDB" id="A0A0J9E4N0"/>
<dbReference type="GO" id="GO:0016740">
    <property type="term" value="F:transferase activity"/>
    <property type="evidence" value="ECO:0007669"/>
    <property type="project" value="InterPro"/>
</dbReference>
<evidence type="ECO:0000313" key="2">
    <source>
        <dbReference type="EMBL" id="KMW57745.1"/>
    </source>
</evidence>
<comment type="caution">
    <text evidence="2">The sequence shown here is derived from an EMBL/GenBank/DDBJ whole genome shotgun (WGS) entry which is preliminary data.</text>
</comment>
<dbReference type="PIRSF" id="PIRSF021497">
    <property type="entry name" value="Sulphotransferase_Stf0"/>
    <property type="match status" value="1"/>
</dbReference>
<evidence type="ECO:0000259" key="1">
    <source>
        <dbReference type="Pfam" id="PF09037"/>
    </source>
</evidence>
<evidence type="ECO:0000313" key="3">
    <source>
        <dbReference type="Proteomes" id="UP000037178"/>
    </source>
</evidence>
<dbReference type="InterPro" id="IPR024628">
    <property type="entry name" value="Sulfotransferase_Stf0_dom"/>
</dbReference>
<accession>A0A0J9E4N0</accession>
<dbReference type="Pfam" id="PF09037">
    <property type="entry name" value="Sulphotransf"/>
    <property type="match status" value="1"/>
</dbReference>
<reference evidence="2 3" key="1">
    <citation type="submission" date="2015-06" db="EMBL/GenBank/DDBJ databases">
        <title>Draft genome sequence of an Alphaproteobacteria species associated to the Mediterranean sponge Oscarella lobularis.</title>
        <authorList>
            <person name="Jourda C."/>
            <person name="Santini S."/>
            <person name="Claverie J.-M."/>
        </authorList>
    </citation>
    <scope>NUCLEOTIDE SEQUENCE [LARGE SCALE GENOMIC DNA]</scope>
    <source>
        <strain evidence="2">IGS</strain>
    </source>
</reference>
<dbReference type="STRING" id="1675527.AIOL_002712"/>
<keyword evidence="3" id="KW-1185">Reference proteome</keyword>
<proteinExistence type="predicted"/>
<dbReference type="SUPFAM" id="SSF52540">
    <property type="entry name" value="P-loop containing nucleoside triphosphate hydrolases"/>
    <property type="match status" value="1"/>
</dbReference>
<protein>
    <recommendedName>
        <fullName evidence="1">Sulphotransferase Stf0 domain-containing protein</fullName>
    </recommendedName>
</protein>
<dbReference type="Proteomes" id="UP000037178">
    <property type="component" value="Unassembled WGS sequence"/>
</dbReference>
<organism evidence="2 3">
    <name type="scientific">Candidatus Rhodobacter oscarellae</name>
    <dbReference type="NCBI Taxonomy" id="1675527"/>
    <lineage>
        <taxon>Bacteria</taxon>
        <taxon>Pseudomonadati</taxon>
        <taxon>Pseudomonadota</taxon>
        <taxon>Alphaproteobacteria</taxon>
        <taxon>Rhodobacterales</taxon>
        <taxon>Rhodobacter group</taxon>
        <taxon>Rhodobacter</taxon>
    </lineage>
</organism>
<dbReference type="Gene3D" id="3.40.50.300">
    <property type="entry name" value="P-loop containing nucleotide triphosphate hydrolases"/>
    <property type="match status" value="1"/>
</dbReference>
<dbReference type="PATRIC" id="fig|1675527.3.peg.2840"/>
<dbReference type="InterPro" id="IPR015124">
    <property type="entry name" value="Stf0"/>
</dbReference>